<evidence type="ECO:0000256" key="6">
    <source>
        <dbReference type="SAM" id="MobiDB-lite"/>
    </source>
</evidence>
<dbReference type="SMART" id="SM01409">
    <property type="entry name" value="RNA_pol_Rpb6"/>
    <property type="match status" value="1"/>
</dbReference>
<dbReference type="Pfam" id="PF01192">
    <property type="entry name" value="RNA_pol_Rpb6"/>
    <property type="match status" value="1"/>
</dbReference>
<dbReference type="NCBIfam" id="NF002207">
    <property type="entry name" value="PRK01099.1-2"/>
    <property type="match status" value="1"/>
</dbReference>
<dbReference type="PANTHER" id="PTHR47227">
    <property type="entry name" value="DNA-DIRECTED RNA POLYMERASE SUBUNIT K"/>
    <property type="match status" value="1"/>
</dbReference>
<dbReference type="GO" id="GO:0006366">
    <property type="term" value="P:transcription by RNA polymerase II"/>
    <property type="evidence" value="ECO:0007669"/>
    <property type="project" value="TreeGrafter"/>
</dbReference>
<dbReference type="PIRSF" id="PIRSF000778">
    <property type="entry name" value="RpoK/RPB6"/>
    <property type="match status" value="1"/>
</dbReference>
<dbReference type="GO" id="GO:0005665">
    <property type="term" value="C:RNA polymerase II, core complex"/>
    <property type="evidence" value="ECO:0007669"/>
    <property type="project" value="InterPro"/>
</dbReference>
<keyword evidence="3" id="KW-0804">Transcription</keyword>
<evidence type="ECO:0000256" key="1">
    <source>
        <dbReference type="ARBA" id="ARBA00004123"/>
    </source>
</evidence>
<dbReference type="PANTHER" id="PTHR47227:SF5">
    <property type="entry name" value="DNA-DIRECTED RNA POLYMERASES I, II, AND III SUBUNIT RPABC2"/>
    <property type="match status" value="1"/>
</dbReference>
<dbReference type="InterPro" id="IPR006110">
    <property type="entry name" value="Pol_omega/Rpo6/RPB6"/>
</dbReference>
<dbReference type="GO" id="GO:0006360">
    <property type="term" value="P:transcription by RNA polymerase I"/>
    <property type="evidence" value="ECO:0007669"/>
    <property type="project" value="TreeGrafter"/>
</dbReference>
<dbReference type="InterPro" id="IPR006111">
    <property type="entry name" value="Rpo6/Rpb6"/>
</dbReference>
<evidence type="ECO:0000256" key="2">
    <source>
        <dbReference type="ARBA" id="ARBA00022478"/>
    </source>
</evidence>
<sequence length="138" mass="15252">MADAEEGFQNFDGEDFEGDGEMGDEEGMGEDDMGGDGGGYDDEAYDVIHEDENAELKPSKERITSPFMTKYEKARIIGTRALQISMNAPVTVDVGDLTDPLAIAEKELHAGTLPFIIRRYLPNGAFEDWPLEDMEVPE</sequence>
<dbReference type="HAMAP" id="MF_00192">
    <property type="entry name" value="RNApol_arch_Rpo6"/>
    <property type="match status" value="1"/>
</dbReference>
<feature type="region of interest" description="Disordered" evidence="6">
    <location>
        <begin position="1"/>
        <end position="43"/>
    </location>
</feature>
<dbReference type="GO" id="GO:0042797">
    <property type="term" value="P:tRNA transcription by RNA polymerase III"/>
    <property type="evidence" value="ECO:0007669"/>
    <property type="project" value="TreeGrafter"/>
</dbReference>
<organism evidence="7">
    <name type="scientific">Chromera velia CCMP2878</name>
    <dbReference type="NCBI Taxonomy" id="1169474"/>
    <lineage>
        <taxon>Eukaryota</taxon>
        <taxon>Sar</taxon>
        <taxon>Alveolata</taxon>
        <taxon>Colpodellida</taxon>
        <taxon>Chromeraceae</taxon>
        <taxon>Chromera</taxon>
    </lineage>
</organism>
<dbReference type="InterPro" id="IPR028363">
    <property type="entry name" value="RPB6"/>
</dbReference>
<dbReference type="PIRSF" id="PIRSF500154">
    <property type="entry name" value="RPB6"/>
    <property type="match status" value="1"/>
</dbReference>
<dbReference type="Gene3D" id="3.90.940.10">
    <property type="match status" value="1"/>
</dbReference>
<proteinExistence type="inferred from homology"/>
<keyword evidence="2" id="KW-0240">DNA-directed RNA polymerase</keyword>
<dbReference type="VEuPathDB" id="CryptoDB:Cvel_15670"/>
<dbReference type="GO" id="GO:0005736">
    <property type="term" value="C:RNA polymerase I complex"/>
    <property type="evidence" value="ECO:0007669"/>
    <property type="project" value="TreeGrafter"/>
</dbReference>
<dbReference type="EMBL" id="CDMZ01000186">
    <property type="protein sequence ID" value="CEM08727.1"/>
    <property type="molecule type" value="Genomic_DNA"/>
</dbReference>
<accession>A0A0G4F882</accession>
<evidence type="ECO:0000256" key="3">
    <source>
        <dbReference type="ARBA" id="ARBA00023163"/>
    </source>
</evidence>
<evidence type="ECO:0000256" key="4">
    <source>
        <dbReference type="ARBA" id="ARBA00023242"/>
    </source>
</evidence>
<dbReference type="InterPro" id="IPR020708">
    <property type="entry name" value="DNA-dir_RNA_polK_14-18kDa_CS"/>
</dbReference>
<comment type="similarity">
    <text evidence="5">Belongs to the archaeal Rpo6/eukaryotic RPB6 RNA polymerase subunit family.</text>
</comment>
<dbReference type="GO" id="GO:0003899">
    <property type="term" value="F:DNA-directed RNA polymerase activity"/>
    <property type="evidence" value="ECO:0007669"/>
    <property type="project" value="InterPro"/>
</dbReference>
<dbReference type="GO" id="GO:0005666">
    <property type="term" value="C:RNA polymerase III complex"/>
    <property type="evidence" value="ECO:0007669"/>
    <property type="project" value="TreeGrafter"/>
</dbReference>
<evidence type="ECO:0000256" key="5">
    <source>
        <dbReference type="ARBA" id="ARBA00025773"/>
    </source>
</evidence>
<dbReference type="InterPro" id="IPR036161">
    <property type="entry name" value="RPB6/omega-like_sf"/>
</dbReference>
<dbReference type="SUPFAM" id="SSF63562">
    <property type="entry name" value="RPB6/omega subunit-like"/>
    <property type="match status" value="1"/>
</dbReference>
<evidence type="ECO:0000313" key="7">
    <source>
        <dbReference type="EMBL" id="CEM08727.1"/>
    </source>
</evidence>
<dbReference type="PhylomeDB" id="A0A0G4F882"/>
<dbReference type="NCBIfam" id="NF002208">
    <property type="entry name" value="PRK01099.1-3"/>
    <property type="match status" value="1"/>
</dbReference>
<dbReference type="AlphaFoldDB" id="A0A0G4F882"/>
<gene>
    <name evidence="7" type="ORF">Cvel_15670</name>
</gene>
<name>A0A0G4F882_9ALVE</name>
<protein>
    <submittedName>
        <fullName evidence="7">Uncharacterized protein</fullName>
    </submittedName>
</protein>
<dbReference type="GO" id="GO:0003677">
    <property type="term" value="F:DNA binding"/>
    <property type="evidence" value="ECO:0007669"/>
    <property type="project" value="InterPro"/>
</dbReference>
<reference evidence="7" key="1">
    <citation type="submission" date="2014-11" db="EMBL/GenBank/DDBJ databases">
        <authorList>
            <person name="Otto D Thomas"/>
            <person name="Naeem Raeece"/>
        </authorList>
    </citation>
    <scope>NUCLEOTIDE SEQUENCE</scope>
</reference>
<comment type="subcellular location">
    <subcellularLocation>
        <location evidence="1">Nucleus</location>
    </subcellularLocation>
</comment>
<dbReference type="PROSITE" id="PS01111">
    <property type="entry name" value="RNA_POL_K_14KD"/>
    <property type="match status" value="1"/>
</dbReference>
<keyword evidence="4" id="KW-0539">Nucleus</keyword>